<keyword evidence="3" id="KW-1185">Reference proteome</keyword>
<evidence type="ECO:0000313" key="2">
    <source>
        <dbReference type="EMBL" id="GET38669.1"/>
    </source>
</evidence>
<dbReference type="Proteomes" id="UP001050975">
    <property type="component" value="Unassembled WGS sequence"/>
</dbReference>
<keyword evidence="1" id="KW-0175">Coiled coil</keyword>
<accession>A0AAV3XE04</accession>
<sequence length="145" mass="15788">MNLKKGINPLQSVKDKAEEVAGQLKEEATELSAAAQEQFEAVLDEYQKVLPIAESLGLKVGSFEVEMGILPQIKTSLVGSVEGINNEAVQALIDQHQNNKLLVLIFKALLMTKDMQKRLNITNLKGIVVDIRLGVPPKVSVNLAS</sequence>
<evidence type="ECO:0000313" key="3">
    <source>
        <dbReference type="Proteomes" id="UP001050975"/>
    </source>
</evidence>
<dbReference type="RefSeq" id="WP_226582717.1">
    <property type="nucleotide sequence ID" value="NZ_BLAY01000049.1"/>
</dbReference>
<gene>
    <name evidence="2" type="ORF">MiSe_34280</name>
</gene>
<comment type="caution">
    <text evidence="2">The sequence shown here is derived from an EMBL/GenBank/DDBJ whole genome shotgun (WGS) entry which is preliminary data.</text>
</comment>
<dbReference type="EMBL" id="BLAY01000049">
    <property type="protein sequence ID" value="GET38669.1"/>
    <property type="molecule type" value="Genomic_DNA"/>
</dbReference>
<organism evidence="2 3">
    <name type="scientific">Microseira wollei NIES-4236</name>
    <dbReference type="NCBI Taxonomy" id="2530354"/>
    <lineage>
        <taxon>Bacteria</taxon>
        <taxon>Bacillati</taxon>
        <taxon>Cyanobacteriota</taxon>
        <taxon>Cyanophyceae</taxon>
        <taxon>Oscillatoriophycideae</taxon>
        <taxon>Aerosakkonematales</taxon>
        <taxon>Aerosakkonemataceae</taxon>
        <taxon>Microseira</taxon>
    </lineage>
</organism>
<proteinExistence type="predicted"/>
<name>A0AAV3XE04_9CYAN</name>
<reference evidence="2" key="1">
    <citation type="submission" date="2019-10" db="EMBL/GenBank/DDBJ databases">
        <title>Draft genome sequece of Microseira wollei NIES-4236.</title>
        <authorList>
            <person name="Yamaguchi H."/>
            <person name="Suzuki S."/>
            <person name="Kawachi M."/>
        </authorList>
    </citation>
    <scope>NUCLEOTIDE SEQUENCE</scope>
    <source>
        <strain evidence="2">NIES-4236</strain>
    </source>
</reference>
<evidence type="ECO:0000256" key="1">
    <source>
        <dbReference type="SAM" id="Coils"/>
    </source>
</evidence>
<protein>
    <submittedName>
        <fullName evidence="2">Uncharacterized protein</fullName>
    </submittedName>
</protein>
<feature type="coiled-coil region" evidence="1">
    <location>
        <begin position="10"/>
        <end position="45"/>
    </location>
</feature>
<dbReference type="AlphaFoldDB" id="A0AAV3XE04"/>